<dbReference type="Proteomes" id="UP000827986">
    <property type="component" value="Unassembled WGS sequence"/>
</dbReference>
<dbReference type="AlphaFoldDB" id="A0A9D4AXL2"/>
<gene>
    <name evidence="1" type="ORF">KIL84_017568</name>
</gene>
<protein>
    <submittedName>
        <fullName evidence="1">Uncharacterized protein</fullName>
    </submittedName>
</protein>
<organism evidence="1 2">
    <name type="scientific">Mauremys mutica</name>
    <name type="common">yellowpond turtle</name>
    <dbReference type="NCBI Taxonomy" id="74926"/>
    <lineage>
        <taxon>Eukaryota</taxon>
        <taxon>Metazoa</taxon>
        <taxon>Chordata</taxon>
        <taxon>Craniata</taxon>
        <taxon>Vertebrata</taxon>
        <taxon>Euteleostomi</taxon>
        <taxon>Archelosauria</taxon>
        <taxon>Testudinata</taxon>
        <taxon>Testudines</taxon>
        <taxon>Cryptodira</taxon>
        <taxon>Durocryptodira</taxon>
        <taxon>Testudinoidea</taxon>
        <taxon>Geoemydidae</taxon>
        <taxon>Geoemydinae</taxon>
        <taxon>Mauremys</taxon>
    </lineage>
</organism>
<evidence type="ECO:0000313" key="1">
    <source>
        <dbReference type="EMBL" id="KAH1173729.1"/>
    </source>
</evidence>
<sequence>MLTKNQCEQFTCNGKQSHAAVIGTHQTIALSFLKWENNPVAPVIRSFLMNPYFIDNLGQPSQDRILAIFDQLSSYTTNIGSMAILELTGCASNLLDSDILYFTWRGSHLGSSHPPGVVELQL</sequence>
<name>A0A9D4AXL2_9SAUR</name>
<reference evidence="1" key="1">
    <citation type="submission" date="2021-09" db="EMBL/GenBank/DDBJ databases">
        <title>The genome of Mauremys mutica provides insights into the evolution of semi-aquatic lifestyle.</title>
        <authorList>
            <person name="Gong S."/>
            <person name="Gao Y."/>
        </authorList>
    </citation>
    <scope>NUCLEOTIDE SEQUENCE</scope>
    <source>
        <strain evidence="1">MM-2020</strain>
        <tissue evidence="1">Muscle</tissue>
    </source>
</reference>
<comment type="caution">
    <text evidence="1">The sequence shown here is derived from an EMBL/GenBank/DDBJ whole genome shotgun (WGS) entry which is preliminary data.</text>
</comment>
<proteinExistence type="predicted"/>
<keyword evidence="2" id="KW-1185">Reference proteome</keyword>
<dbReference type="EMBL" id="JAHDVG010000482">
    <property type="protein sequence ID" value="KAH1173729.1"/>
    <property type="molecule type" value="Genomic_DNA"/>
</dbReference>
<accession>A0A9D4AXL2</accession>
<evidence type="ECO:0000313" key="2">
    <source>
        <dbReference type="Proteomes" id="UP000827986"/>
    </source>
</evidence>